<dbReference type="InterPro" id="IPR011009">
    <property type="entry name" value="Kinase-like_dom_sf"/>
</dbReference>
<dbReference type="GeneID" id="28852195"/>
<sequence length="432" mass="48463">MDQDQQIERPQTPPYQPNAGVTMSRDEMETIVKSGFPQSKLISVSAVPTSDSFNNRIYFLGLLHTDDTKQDVALKINGRFFGASKVQNEVACLQQLEKHCPQIPSPRVLAWSDDGQMVSFTTAHKTGQVNIGASHQLHGHSHGGWILTTKVPGTTVSVSDLNDESCRVLGRQLADIVSDWRHNIPSQPRCGNIKLPPQDESEEMEGKDTKDSLIIQGIVMDNFEPPEPVQTVNTYQKLRLGEKMRELATTDTYAPNRHLLPILQNFIDNDLPKMKLALPPAAYQSGRTFVFTHYDLAPRNVLVSGQPPTITGIVDFEFAGFFHPMEEFLNDCIDNRADWPVTLYTAYQERLEEKGIATPIGSMDQEIWNRNYWLEMVVNYVAPWWLPGRHKAEGLADQLKKAETVVLNGLANASRERGELAPVPAYGDLTRD</sequence>
<dbReference type="AlphaFoldDB" id="A0A179FDR4"/>
<dbReference type="RefSeq" id="XP_018141212.1">
    <property type="nucleotide sequence ID" value="XM_018288201.1"/>
</dbReference>
<evidence type="ECO:0000256" key="1">
    <source>
        <dbReference type="SAM" id="MobiDB-lite"/>
    </source>
</evidence>
<proteinExistence type="predicted"/>
<name>A0A179FDR4_METCM</name>
<accession>A0A179FDR4</accession>
<dbReference type="OrthoDB" id="2906425at2759"/>
<dbReference type="PANTHER" id="PTHR21310">
    <property type="entry name" value="AMINOGLYCOSIDE PHOSPHOTRANSFERASE-RELATED-RELATED"/>
    <property type="match status" value="1"/>
</dbReference>
<dbReference type="InterPro" id="IPR051678">
    <property type="entry name" value="AGP_Transferase"/>
</dbReference>
<dbReference type="Proteomes" id="UP000078397">
    <property type="component" value="Unassembled WGS sequence"/>
</dbReference>
<gene>
    <name evidence="3" type="ORF">VFPPC_09713</name>
</gene>
<comment type="caution">
    <text evidence="3">The sequence shown here is derived from an EMBL/GenBank/DDBJ whole genome shotgun (WGS) entry which is preliminary data.</text>
</comment>
<evidence type="ECO:0000259" key="2">
    <source>
        <dbReference type="Pfam" id="PF01636"/>
    </source>
</evidence>
<feature type="domain" description="Aminoglycoside phosphotransferase" evidence="2">
    <location>
        <begin position="54"/>
        <end position="352"/>
    </location>
</feature>
<dbReference type="KEGG" id="pchm:VFPPC_09713"/>
<feature type="region of interest" description="Disordered" evidence="1">
    <location>
        <begin position="188"/>
        <end position="207"/>
    </location>
</feature>
<evidence type="ECO:0000313" key="3">
    <source>
        <dbReference type="EMBL" id="OAQ63632.1"/>
    </source>
</evidence>
<reference evidence="3 4" key="1">
    <citation type="journal article" date="2016" name="PLoS Pathog.">
        <title>Biosynthesis of antibiotic leucinostatins in bio-control fungus Purpureocillium lilacinum and their inhibition on phytophthora revealed by genome mining.</title>
        <authorList>
            <person name="Wang G."/>
            <person name="Liu Z."/>
            <person name="Lin R."/>
            <person name="Li E."/>
            <person name="Mao Z."/>
            <person name="Ling J."/>
            <person name="Yang Y."/>
            <person name="Yin W.B."/>
            <person name="Xie B."/>
        </authorList>
    </citation>
    <scope>NUCLEOTIDE SEQUENCE [LARGE SCALE GENOMIC DNA]</scope>
    <source>
        <strain evidence="3">170</strain>
    </source>
</reference>
<protein>
    <submittedName>
        <fullName evidence="3">Protein kinase-like protein</fullName>
    </submittedName>
</protein>
<dbReference type="EMBL" id="LSBJ02000006">
    <property type="protein sequence ID" value="OAQ63632.1"/>
    <property type="molecule type" value="Genomic_DNA"/>
</dbReference>
<dbReference type="Gene3D" id="3.90.1200.10">
    <property type="match status" value="1"/>
</dbReference>
<dbReference type="GO" id="GO:0016301">
    <property type="term" value="F:kinase activity"/>
    <property type="evidence" value="ECO:0007669"/>
    <property type="project" value="UniProtKB-KW"/>
</dbReference>
<dbReference type="InterPro" id="IPR002575">
    <property type="entry name" value="Aminoglycoside_PTrfase"/>
</dbReference>
<dbReference type="SUPFAM" id="SSF56112">
    <property type="entry name" value="Protein kinase-like (PK-like)"/>
    <property type="match status" value="1"/>
</dbReference>
<keyword evidence="4" id="KW-1185">Reference proteome</keyword>
<feature type="region of interest" description="Disordered" evidence="1">
    <location>
        <begin position="1"/>
        <end position="21"/>
    </location>
</feature>
<organism evidence="3 4">
    <name type="scientific">Pochonia chlamydosporia 170</name>
    <dbReference type="NCBI Taxonomy" id="1380566"/>
    <lineage>
        <taxon>Eukaryota</taxon>
        <taxon>Fungi</taxon>
        <taxon>Dikarya</taxon>
        <taxon>Ascomycota</taxon>
        <taxon>Pezizomycotina</taxon>
        <taxon>Sordariomycetes</taxon>
        <taxon>Hypocreomycetidae</taxon>
        <taxon>Hypocreales</taxon>
        <taxon>Clavicipitaceae</taxon>
        <taxon>Pochonia</taxon>
    </lineage>
</organism>
<evidence type="ECO:0000313" key="4">
    <source>
        <dbReference type="Proteomes" id="UP000078397"/>
    </source>
</evidence>
<dbReference type="Pfam" id="PF01636">
    <property type="entry name" value="APH"/>
    <property type="match status" value="1"/>
</dbReference>